<protein>
    <submittedName>
        <fullName evidence="6">TetR/AcrR family transcriptional regulator</fullName>
    </submittedName>
</protein>
<keyword evidence="3" id="KW-0804">Transcription</keyword>
<evidence type="ECO:0000259" key="5">
    <source>
        <dbReference type="PROSITE" id="PS50977"/>
    </source>
</evidence>
<dbReference type="InterPro" id="IPR054156">
    <property type="entry name" value="YxaF_TetR_C"/>
</dbReference>
<dbReference type="Proteomes" id="UP001172687">
    <property type="component" value="Unassembled WGS sequence"/>
</dbReference>
<comment type="caution">
    <text evidence="6">The sequence shown here is derived from an EMBL/GenBank/DDBJ whole genome shotgun (WGS) entry which is preliminary data.</text>
</comment>
<name>A0ABT8HCH0_MYCAO</name>
<gene>
    <name evidence="6" type="ORF">QYF68_11560</name>
</gene>
<evidence type="ECO:0000256" key="1">
    <source>
        <dbReference type="ARBA" id="ARBA00023015"/>
    </source>
</evidence>
<proteinExistence type="predicted"/>
<dbReference type="InterPro" id="IPR009057">
    <property type="entry name" value="Homeodomain-like_sf"/>
</dbReference>
<keyword evidence="2 4" id="KW-0238">DNA-binding</keyword>
<dbReference type="PROSITE" id="PS50977">
    <property type="entry name" value="HTH_TETR_2"/>
    <property type="match status" value="1"/>
</dbReference>
<organism evidence="6 7">
    <name type="scientific">Mycolicibacterium austroafricanum</name>
    <name type="common">Mycobacterium austroafricanum</name>
    <dbReference type="NCBI Taxonomy" id="39687"/>
    <lineage>
        <taxon>Bacteria</taxon>
        <taxon>Bacillati</taxon>
        <taxon>Actinomycetota</taxon>
        <taxon>Actinomycetes</taxon>
        <taxon>Mycobacteriales</taxon>
        <taxon>Mycobacteriaceae</taxon>
        <taxon>Mycolicibacterium</taxon>
    </lineage>
</organism>
<dbReference type="InterPro" id="IPR036271">
    <property type="entry name" value="Tet_transcr_reg_TetR-rel_C_sf"/>
</dbReference>
<dbReference type="SUPFAM" id="SSF48498">
    <property type="entry name" value="Tetracyclin repressor-like, C-terminal domain"/>
    <property type="match status" value="1"/>
</dbReference>
<dbReference type="InterPro" id="IPR001647">
    <property type="entry name" value="HTH_TetR"/>
</dbReference>
<reference evidence="6" key="1">
    <citation type="submission" date="2023-07" db="EMBL/GenBank/DDBJ databases">
        <title>Degradation of tert-butanol by M. austroafricanum TBA100.</title>
        <authorList>
            <person name="Helbich S."/>
            <person name="Vainshtein Y."/>
        </authorList>
    </citation>
    <scope>NUCLEOTIDE SEQUENCE</scope>
    <source>
        <strain evidence="6">TBA100</strain>
    </source>
</reference>
<dbReference type="EMBL" id="JAUHTC010000041">
    <property type="protein sequence ID" value="MDN4518457.1"/>
    <property type="molecule type" value="Genomic_DNA"/>
</dbReference>
<dbReference type="PANTHER" id="PTHR47506:SF3">
    <property type="entry name" value="HTH-TYPE TRANSCRIPTIONAL REGULATOR LMRA"/>
    <property type="match status" value="1"/>
</dbReference>
<evidence type="ECO:0000256" key="2">
    <source>
        <dbReference type="ARBA" id="ARBA00023125"/>
    </source>
</evidence>
<dbReference type="Pfam" id="PF21993">
    <property type="entry name" value="TetR_C_13_2"/>
    <property type="match status" value="1"/>
</dbReference>
<dbReference type="RefSeq" id="WP_011777597.1">
    <property type="nucleotide sequence ID" value="NZ_CP070380.1"/>
</dbReference>
<evidence type="ECO:0000256" key="4">
    <source>
        <dbReference type="PROSITE-ProRule" id="PRU00335"/>
    </source>
</evidence>
<dbReference type="Pfam" id="PF00440">
    <property type="entry name" value="TetR_N"/>
    <property type="match status" value="1"/>
</dbReference>
<sequence>MSPRTSDARERMLDSASTLIREHGASGTSLDDILRHSRAPRGSVYHHFPGGRAQLIEEVVDRAGGALAAILGDAGDATPATTFDVFISTWKAGLEASGFRAGCPVLAVAVETNDDAPQLTEAAARAFGSWRDALNTVLRHQGVPPARARRLATLIVAAVEGAVALSRVERNTQPIDDVARELRALIRQATDAS</sequence>
<evidence type="ECO:0000313" key="6">
    <source>
        <dbReference type="EMBL" id="MDN4518457.1"/>
    </source>
</evidence>
<evidence type="ECO:0000313" key="7">
    <source>
        <dbReference type="Proteomes" id="UP001172687"/>
    </source>
</evidence>
<keyword evidence="1" id="KW-0805">Transcription regulation</keyword>
<evidence type="ECO:0000256" key="3">
    <source>
        <dbReference type="ARBA" id="ARBA00023163"/>
    </source>
</evidence>
<dbReference type="Gene3D" id="1.10.357.10">
    <property type="entry name" value="Tetracycline Repressor, domain 2"/>
    <property type="match status" value="1"/>
</dbReference>
<feature type="domain" description="HTH tetR-type" evidence="5">
    <location>
        <begin position="6"/>
        <end position="66"/>
    </location>
</feature>
<dbReference type="SUPFAM" id="SSF46689">
    <property type="entry name" value="Homeodomain-like"/>
    <property type="match status" value="1"/>
</dbReference>
<dbReference type="PANTHER" id="PTHR47506">
    <property type="entry name" value="TRANSCRIPTIONAL REGULATORY PROTEIN"/>
    <property type="match status" value="1"/>
</dbReference>
<keyword evidence="7" id="KW-1185">Reference proteome</keyword>
<accession>A0ABT8HCH0</accession>
<feature type="DNA-binding region" description="H-T-H motif" evidence="4">
    <location>
        <begin position="29"/>
        <end position="48"/>
    </location>
</feature>